<dbReference type="EMBL" id="ASHM01025033">
    <property type="protein sequence ID" value="PNX72729.1"/>
    <property type="molecule type" value="Genomic_DNA"/>
</dbReference>
<dbReference type="GO" id="GO:0032040">
    <property type="term" value="C:small-subunit processome"/>
    <property type="evidence" value="ECO:0007669"/>
    <property type="project" value="TreeGrafter"/>
</dbReference>
<protein>
    <submittedName>
        <fullName evidence="4">Nucleolar complex protein 4</fullName>
    </submittedName>
</protein>
<evidence type="ECO:0000259" key="3">
    <source>
        <dbReference type="Pfam" id="PF03914"/>
    </source>
</evidence>
<sequence length="118" mass="12962">LLDSCLKSNLLPAYLAASFAKKLSRLSLLVPPFGVWVITSLVHNILRRHPSVNCLVHREDFDEDSGHKTDEVNASNLDNPQTGATACQKSGIDHFNIDESDPMKSGAMSEHPFKFSAV</sequence>
<evidence type="ECO:0000313" key="5">
    <source>
        <dbReference type="Proteomes" id="UP000236291"/>
    </source>
</evidence>
<reference evidence="4 5" key="2">
    <citation type="journal article" date="2017" name="Front. Plant Sci.">
        <title>Gene Classification and Mining of Molecular Markers Useful in Red Clover (Trifolium pratense) Breeding.</title>
        <authorList>
            <person name="Istvanek J."/>
            <person name="Dluhosova J."/>
            <person name="Dluhos P."/>
            <person name="Patkova L."/>
            <person name="Nedelnik J."/>
            <person name="Repkova J."/>
        </authorList>
    </citation>
    <scope>NUCLEOTIDE SEQUENCE [LARGE SCALE GENOMIC DNA]</scope>
    <source>
        <strain evidence="5">cv. Tatra</strain>
        <tissue evidence="4">Young leaves</tissue>
    </source>
</reference>
<dbReference type="InterPro" id="IPR027193">
    <property type="entry name" value="Noc4"/>
</dbReference>
<dbReference type="Pfam" id="PF03914">
    <property type="entry name" value="CBF"/>
    <property type="match status" value="1"/>
</dbReference>
<dbReference type="PANTHER" id="PTHR12455:SF0">
    <property type="entry name" value="NUCLEOLAR COMPLEX PROTEIN 4 HOMOLOG"/>
    <property type="match status" value="1"/>
</dbReference>
<comment type="caution">
    <text evidence="4">The sequence shown here is derived from an EMBL/GenBank/DDBJ whole genome shotgun (WGS) entry which is preliminary data.</text>
</comment>
<dbReference type="STRING" id="57577.A0A2K3L2I7"/>
<dbReference type="Proteomes" id="UP000236291">
    <property type="component" value="Unassembled WGS sequence"/>
</dbReference>
<organism evidence="4 5">
    <name type="scientific">Trifolium pratense</name>
    <name type="common">Red clover</name>
    <dbReference type="NCBI Taxonomy" id="57577"/>
    <lineage>
        <taxon>Eukaryota</taxon>
        <taxon>Viridiplantae</taxon>
        <taxon>Streptophyta</taxon>
        <taxon>Embryophyta</taxon>
        <taxon>Tracheophyta</taxon>
        <taxon>Spermatophyta</taxon>
        <taxon>Magnoliopsida</taxon>
        <taxon>eudicotyledons</taxon>
        <taxon>Gunneridae</taxon>
        <taxon>Pentapetalae</taxon>
        <taxon>rosids</taxon>
        <taxon>fabids</taxon>
        <taxon>Fabales</taxon>
        <taxon>Fabaceae</taxon>
        <taxon>Papilionoideae</taxon>
        <taxon>50 kb inversion clade</taxon>
        <taxon>NPAAA clade</taxon>
        <taxon>Hologalegina</taxon>
        <taxon>IRL clade</taxon>
        <taxon>Trifolieae</taxon>
        <taxon>Trifolium</taxon>
    </lineage>
</organism>
<dbReference type="GO" id="GO:0042254">
    <property type="term" value="P:ribosome biogenesis"/>
    <property type="evidence" value="ECO:0007669"/>
    <property type="project" value="InterPro"/>
</dbReference>
<proteinExistence type="inferred from homology"/>
<dbReference type="InterPro" id="IPR005612">
    <property type="entry name" value="CCAAT-binding_factor"/>
</dbReference>
<reference evidence="4 5" key="1">
    <citation type="journal article" date="2014" name="Am. J. Bot.">
        <title>Genome assembly and annotation for red clover (Trifolium pratense; Fabaceae).</title>
        <authorList>
            <person name="Istvanek J."/>
            <person name="Jaros M."/>
            <person name="Krenek A."/>
            <person name="Repkova J."/>
        </authorList>
    </citation>
    <scope>NUCLEOTIDE SEQUENCE [LARGE SCALE GENOMIC DNA]</scope>
    <source>
        <strain evidence="5">cv. Tatra</strain>
        <tissue evidence="4">Young leaves</tissue>
    </source>
</reference>
<dbReference type="PANTHER" id="PTHR12455">
    <property type="entry name" value="NUCLEOLAR COMPLEX PROTEIN 4"/>
    <property type="match status" value="1"/>
</dbReference>
<evidence type="ECO:0000313" key="4">
    <source>
        <dbReference type="EMBL" id="PNX72729.1"/>
    </source>
</evidence>
<accession>A0A2K3L2I7</accession>
<dbReference type="AlphaFoldDB" id="A0A2K3L2I7"/>
<feature type="compositionally biased region" description="Polar residues" evidence="2">
    <location>
        <begin position="72"/>
        <end position="87"/>
    </location>
</feature>
<feature type="non-terminal residue" evidence="4">
    <location>
        <position position="1"/>
    </location>
</feature>
<name>A0A2K3L2I7_TRIPR</name>
<gene>
    <name evidence="4" type="ORF">L195_g028623</name>
</gene>
<comment type="similarity">
    <text evidence="1">Belongs to the CBF/MAK21 family.</text>
</comment>
<feature type="region of interest" description="Disordered" evidence="2">
    <location>
        <begin position="63"/>
        <end position="87"/>
    </location>
</feature>
<feature type="domain" description="CCAAT-binding factor" evidence="3">
    <location>
        <begin position="1"/>
        <end position="109"/>
    </location>
</feature>
<dbReference type="GO" id="GO:0030692">
    <property type="term" value="C:Noc4p-Nop14p complex"/>
    <property type="evidence" value="ECO:0007669"/>
    <property type="project" value="TreeGrafter"/>
</dbReference>
<evidence type="ECO:0000256" key="1">
    <source>
        <dbReference type="ARBA" id="ARBA00007797"/>
    </source>
</evidence>
<evidence type="ECO:0000256" key="2">
    <source>
        <dbReference type="SAM" id="MobiDB-lite"/>
    </source>
</evidence>